<evidence type="ECO:0000313" key="1">
    <source>
        <dbReference type="EMBL" id="CAB4151659.1"/>
    </source>
</evidence>
<organism evidence="1">
    <name type="scientific">uncultured Caudovirales phage</name>
    <dbReference type="NCBI Taxonomy" id="2100421"/>
    <lineage>
        <taxon>Viruses</taxon>
        <taxon>Duplodnaviria</taxon>
        <taxon>Heunggongvirae</taxon>
        <taxon>Uroviricota</taxon>
        <taxon>Caudoviricetes</taxon>
        <taxon>Peduoviridae</taxon>
        <taxon>Maltschvirus</taxon>
        <taxon>Maltschvirus maltsch</taxon>
    </lineage>
</organism>
<sequence>MTIVRTDIIPNLYANPIASITKADPAVVTVPVIAAVISATGTIGTVTGSGTAGAPWTAEITAMSTSAGLVSGNNITATAGTGTFAAGGVVSVARVSGNKSITIYKVGGTIPTAGSVTNITLPAVTTMPITLADESVILFTNPGNRFTFNPAAGTTTGTFVANEIITQATSGATGVVTDVFPTFITYTATGATPFNTTNLVTGSQDGATAVPTAVTGMNQLLTAGINGTNAYYVDKLTANTFALYTDSALTETVDSSAFTTATANAGQYTTFDTVEITIPTP</sequence>
<name>A0A6J5N7H1_9CAUD</name>
<proteinExistence type="predicted"/>
<protein>
    <submittedName>
        <fullName evidence="1">Uncharacterized protein</fullName>
    </submittedName>
</protein>
<gene>
    <name evidence="1" type="ORF">UFOVP592_29</name>
</gene>
<accession>A0A6J5N7H1</accession>
<reference evidence="1" key="1">
    <citation type="submission" date="2020-04" db="EMBL/GenBank/DDBJ databases">
        <authorList>
            <person name="Chiriac C."/>
            <person name="Salcher M."/>
            <person name="Ghai R."/>
            <person name="Kavagutti S V."/>
        </authorList>
    </citation>
    <scope>NUCLEOTIDE SEQUENCE</scope>
</reference>
<dbReference type="EMBL" id="LR796558">
    <property type="protein sequence ID" value="CAB4151659.1"/>
    <property type="molecule type" value="Genomic_DNA"/>
</dbReference>